<dbReference type="PRINTS" id="PR00371">
    <property type="entry name" value="FPNCR"/>
</dbReference>
<evidence type="ECO:0000259" key="4">
    <source>
        <dbReference type="PROSITE" id="PS51384"/>
    </source>
</evidence>
<feature type="domain" description="2Fe-2S ferredoxin-type" evidence="3">
    <location>
        <begin position="544"/>
        <end position="629"/>
    </location>
</feature>
<dbReference type="SUPFAM" id="SSF50475">
    <property type="entry name" value="FMN-binding split barrel"/>
    <property type="match status" value="1"/>
</dbReference>
<dbReference type="InterPro" id="IPR001041">
    <property type="entry name" value="2Fe-2S_ferredoxin-type"/>
</dbReference>
<dbReference type="InterPro" id="IPR039261">
    <property type="entry name" value="FNR_nucleotide-bd"/>
</dbReference>
<dbReference type="Pfam" id="PF00175">
    <property type="entry name" value="NAD_binding_1"/>
    <property type="match status" value="1"/>
</dbReference>
<evidence type="ECO:0000313" key="5">
    <source>
        <dbReference type="EMBL" id="WDE05672.1"/>
    </source>
</evidence>
<dbReference type="InterPro" id="IPR017927">
    <property type="entry name" value="FAD-bd_FR_type"/>
</dbReference>
<evidence type="ECO:0000256" key="1">
    <source>
        <dbReference type="ARBA" id="ARBA00023075"/>
    </source>
</evidence>
<dbReference type="InterPro" id="IPR017938">
    <property type="entry name" value="Riboflavin_synthase-like_b-brl"/>
</dbReference>
<dbReference type="GO" id="GO:0051537">
    <property type="term" value="F:2 iron, 2 sulfur cluster binding"/>
    <property type="evidence" value="ECO:0007669"/>
    <property type="project" value="InterPro"/>
</dbReference>
<reference evidence="5 6" key="2">
    <citation type="journal article" date="2022" name="Mar. Drugs">
        <title>Bioassay-Guided Fractionation Leads to the Detection of Cholic Acid Generated by the Rare Thalassomonas sp.</title>
        <authorList>
            <person name="Pheiffer F."/>
            <person name="Schneider Y.K."/>
            <person name="Hansen E.H."/>
            <person name="Andersen J.H."/>
            <person name="Isaksson J."/>
            <person name="Busche T."/>
            <person name="R C."/>
            <person name="Kalinowski J."/>
            <person name="Zyl L.V."/>
            <person name="Trindade M."/>
        </authorList>
    </citation>
    <scope>NUCLEOTIDE SEQUENCE [LARGE SCALE GENOMIC DNA]</scope>
    <source>
        <strain evidence="5 6">XOM25</strain>
    </source>
</reference>
<dbReference type="PROSITE" id="PS51085">
    <property type="entry name" value="2FE2S_FER_2"/>
    <property type="match status" value="1"/>
</dbReference>
<accession>A0AAE9Z5T3</accession>
<comment type="cofactor">
    <cofactor evidence="2">
        <name>[2Fe-2S] cluster</name>
        <dbReference type="ChEBI" id="CHEBI:190135"/>
    </cofactor>
</comment>
<dbReference type="RefSeq" id="WP_053047235.1">
    <property type="nucleotide sequence ID" value="NZ_CP059733.1"/>
</dbReference>
<protein>
    <submittedName>
        <fullName evidence="5">Pyridoxamine 5'-phosphate oxidase family protein</fullName>
    </submittedName>
</protein>
<dbReference type="InterPro" id="IPR012349">
    <property type="entry name" value="Split_barrel_FMN-bd"/>
</dbReference>
<dbReference type="InterPro" id="IPR012675">
    <property type="entry name" value="Beta-grasp_dom_sf"/>
</dbReference>
<gene>
    <name evidence="5" type="ORF">SG34_001645</name>
</gene>
<dbReference type="PRINTS" id="PR00409">
    <property type="entry name" value="PHDIOXRDTASE"/>
</dbReference>
<keyword evidence="6" id="KW-1185">Reference proteome</keyword>
<dbReference type="Gene3D" id="2.30.110.10">
    <property type="entry name" value="Electron Transport, Fmn-binding Protein, Chain A"/>
    <property type="match status" value="2"/>
</dbReference>
<evidence type="ECO:0000313" key="6">
    <source>
        <dbReference type="Proteomes" id="UP000032352"/>
    </source>
</evidence>
<keyword evidence="1" id="KW-0830">Ubiquinone</keyword>
<dbReference type="InterPro" id="IPR036010">
    <property type="entry name" value="2Fe-2S_ferredoxin-like_sf"/>
</dbReference>
<name>A0AAE9Z5T3_9GAMM</name>
<dbReference type="Gene3D" id="3.40.50.80">
    <property type="entry name" value="Nucleotide-binding domain of ferredoxin-NADP reductase (FNR) module"/>
    <property type="match status" value="1"/>
</dbReference>
<feature type="domain" description="FAD-binding FR-type" evidence="4">
    <location>
        <begin position="312"/>
        <end position="418"/>
    </location>
</feature>
<dbReference type="InterPro" id="IPR001433">
    <property type="entry name" value="OxRdtase_FAD/NAD-bd"/>
</dbReference>
<dbReference type="SUPFAM" id="SSF54292">
    <property type="entry name" value="2Fe-2S ferredoxin-like"/>
    <property type="match status" value="1"/>
</dbReference>
<dbReference type="GO" id="GO:0016491">
    <property type="term" value="F:oxidoreductase activity"/>
    <property type="evidence" value="ECO:0007669"/>
    <property type="project" value="InterPro"/>
</dbReference>
<dbReference type="InterPro" id="IPR006058">
    <property type="entry name" value="2Fe2S_fd_BS"/>
</dbReference>
<dbReference type="CDD" id="cd00207">
    <property type="entry name" value="fer2"/>
    <property type="match status" value="1"/>
</dbReference>
<dbReference type="KEGG" id="tvd:SG34_001645"/>
<dbReference type="SUPFAM" id="SSF63380">
    <property type="entry name" value="Riboflavin synthase domain-like"/>
    <property type="match status" value="1"/>
</dbReference>
<dbReference type="InterPro" id="IPR008333">
    <property type="entry name" value="Cbr1-like_FAD-bd_dom"/>
</dbReference>
<dbReference type="Pfam" id="PF00111">
    <property type="entry name" value="Fer2"/>
    <property type="match status" value="1"/>
</dbReference>
<dbReference type="PANTHER" id="PTHR42815">
    <property type="entry name" value="FAD-BINDING, PUTATIVE (AFU_ORTHOLOGUE AFUA_6G07600)-RELATED"/>
    <property type="match status" value="1"/>
</dbReference>
<dbReference type="SUPFAM" id="SSF52343">
    <property type="entry name" value="Ferredoxin reductase-like, C-terminal NADP-linked domain"/>
    <property type="match status" value="1"/>
</dbReference>
<organism evidence="5 6">
    <name type="scientific">Thalassomonas viridans</name>
    <dbReference type="NCBI Taxonomy" id="137584"/>
    <lineage>
        <taxon>Bacteria</taxon>
        <taxon>Pseudomonadati</taxon>
        <taxon>Pseudomonadota</taxon>
        <taxon>Gammaproteobacteria</taxon>
        <taxon>Alteromonadales</taxon>
        <taxon>Colwelliaceae</taxon>
        <taxon>Thalassomonas</taxon>
    </lineage>
</organism>
<dbReference type="CDD" id="cd06185">
    <property type="entry name" value="PDR_like"/>
    <property type="match status" value="1"/>
</dbReference>
<dbReference type="PROSITE" id="PS00197">
    <property type="entry name" value="2FE2S_FER_1"/>
    <property type="match status" value="1"/>
</dbReference>
<dbReference type="PROSITE" id="PS51384">
    <property type="entry name" value="FAD_FR"/>
    <property type="match status" value="1"/>
</dbReference>
<sequence length="629" mass="69651">MTLSSPFHPGELAVQVRANEADIAQRNATVVSKHIIKGALPFIGQQFMAVVSSSDEDNRIWTSVLFGEPGFISAPDDQHVLINPQQMIGQADDPLWRNIRHNSQVGLLIIELSTRRRLRVNGSISLLASGRYQVTVAQAYPNCPKYIQRRQPALAEGVLSYVTPAPRAGEVLTSEQVDLIVRSDSLFVGSGVSDLHYDASYRGGDPGFVAVVSKQQLLIPDYKGNSMFNTLGNFELNPHAGLVFIDFENNKLLQLTGTAKVLWGHKDDEDRTGGTKRYWHFNITGWRETDLPPGLHWTFFDYSPHNPKPKSSEDLALVVADIEQKSPKVKLFRLTSQTGVILPAFEPGAHLPVEVELPRGKKALRHYSIISSSHDNRFYEIAVQQEKHGSGGSNYLHKKVRTGQVLTVKAPVNEFSLSSKGKHHILIAGGIGITPVLSMLRQLAQGKESYELHYSVKTRDDLVFKEEVQKLAGDRAHFYCTREENAIRLDLNTLLAADNNSSHVYICGPAGMIQAVKDTAVSNGWQASQIHYESFGGAIQETDREVEVKLQKSGQVIVIDPKETLLDGLLAAKVPVPFECKRGECGMCVTEYVAGTPEHRDVYLTKEEKAHSMCLCVSRAKSKSITLNL</sequence>
<evidence type="ECO:0000256" key="2">
    <source>
        <dbReference type="ARBA" id="ARBA00034078"/>
    </source>
</evidence>
<dbReference type="Gene3D" id="3.10.20.30">
    <property type="match status" value="1"/>
</dbReference>
<dbReference type="AlphaFoldDB" id="A0AAE9Z5T3"/>
<evidence type="ECO:0000259" key="3">
    <source>
        <dbReference type="PROSITE" id="PS51085"/>
    </source>
</evidence>
<dbReference type="Gene3D" id="2.40.30.10">
    <property type="entry name" value="Translation factors"/>
    <property type="match status" value="1"/>
</dbReference>
<dbReference type="PANTHER" id="PTHR42815:SF2">
    <property type="entry name" value="FAD-BINDING, PUTATIVE (AFU_ORTHOLOGUE AFUA_6G07600)-RELATED"/>
    <property type="match status" value="1"/>
</dbReference>
<reference evidence="5 6" key="1">
    <citation type="journal article" date="2015" name="Genome Announc.">
        <title>Draft Genome Sequences of Marine Isolates of Thalassomonas viridans and Thalassomonas actiniarum.</title>
        <authorList>
            <person name="Olonade I."/>
            <person name="van Zyl L.J."/>
            <person name="Trindade M."/>
        </authorList>
    </citation>
    <scope>NUCLEOTIDE SEQUENCE [LARGE SCALE GENOMIC DNA]</scope>
    <source>
        <strain evidence="5 6">XOM25</strain>
    </source>
</reference>
<dbReference type="InterPro" id="IPR001709">
    <property type="entry name" value="Flavoprot_Pyr_Nucl_cyt_Rdtase"/>
</dbReference>
<dbReference type="Pfam" id="PF00970">
    <property type="entry name" value="FAD_binding_6"/>
    <property type="match status" value="1"/>
</dbReference>
<dbReference type="Proteomes" id="UP000032352">
    <property type="component" value="Chromosome"/>
</dbReference>
<dbReference type="EMBL" id="CP059733">
    <property type="protein sequence ID" value="WDE05672.1"/>
    <property type="molecule type" value="Genomic_DNA"/>
</dbReference>
<proteinExistence type="predicted"/>